<dbReference type="Pfam" id="PF06918">
    <property type="entry name" value="DUF1280"/>
    <property type="match status" value="1"/>
</dbReference>
<feature type="coiled-coil region" evidence="1">
    <location>
        <begin position="698"/>
        <end position="725"/>
    </location>
</feature>
<dbReference type="WBParaSite" id="PSU_v2.g6603.t1">
    <property type="protein sequence ID" value="PSU_v2.g6603.t1"/>
    <property type="gene ID" value="PSU_v2.g6603"/>
</dbReference>
<proteinExistence type="predicted"/>
<accession>A0A914Z2M2</accession>
<feature type="compositionally biased region" description="Basic and acidic residues" evidence="2">
    <location>
        <begin position="19"/>
        <end position="36"/>
    </location>
</feature>
<dbReference type="PANTHER" id="PTHR31424:SF3">
    <property type="entry name" value="RING-TYPE DOMAIN-CONTAINING PROTEIN"/>
    <property type="match status" value="1"/>
</dbReference>
<evidence type="ECO:0000313" key="4">
    <source>
        <dbReference type="WBParaSite" id="PSU_v2.g6603.t1"/>
    </source>
</evidence>
<feature type="region of interest" description="Disordered" evidence="2">
    <location>
        <begin position="166"/>
        <end position="196"/>
    </location>
</feature>
<keyword evidence="1" id="KW-0175">Coiled coil</keyword>
<dbReference type="InterPro" id="IPR009689">
    <property type="entry name" value="DUF1280"/>
</dbReference>
<dbReference type="Proteomes" id="UP000887577">
    <property type="component" value="Unplaced"/>
</dbReference>
<feature type="compositionally biased region" description="Basic and acidic residues" evidence="2">
    <location>
        <begin position="173"/>
        <end position="196"/>
    </location>
</feature>
<dbReference type="PANTHER" id="PTHR31424">
    <property type="entry name" value="PROTEIN CBG23806"/>
    <property type="match status" value="1"/>
</dbReference>
<feature type="compositionally biased region" description="Low complexity" evidence="2">
    <location>
        <begin position="107"/>
        <end position="126"/>
    </location>
</feature>
<feature type="region of interest" description="Disordered" evidence="2">
    <location>
        <begin position="214"/>
        <end position="246"/>
    </location>
</feature>
<dbReference type="AlphaFoldDB" id="A0A914Z2M2"/>
<evidence type="ECO:0000313" key="3">
    <source>
        <dbReference type="Proteomes" id="UP000887577"/>
    </source>
</evidence>
<feature type="compositionally biased region" description="Low complexity" evidence="2">
    <location>
        <begin position="72"/>
        <end position="96"/>
    </location>
</feature>
<name>A0A914Z2M2_9BILA</name>
<sequence>MKKTRSRLRWKINKKAKIENTFEIPRQQDDAPKKPEVMQFKASQKLLNPNDVSSDKNDNNEPVTKKSRIVESPYHSSAASATPTSSSTSLGPTSNSVPLTPQCSATPKKSSIIILSPPSTSASTTKNFTAPAKPIVLDRMDWDNYLDPDPKINEFVNNQRLKVSGISIPAPSKPEKTKEEMLEEKLQQSEKDREKLEAENAKLKGELKQAKHYISNKKYEDRKKAEKKGQAKENDENKEEKEFEDLPSSTRYHIINEIWDQLNKKYSPNMAAQIITTIYNKKVEAEERSLTPSQTLQVLKDSGITICALRKIRSNLIKFDVPNPFASDKALNKERAKIHETTKFKKVTVMMSNTANGPKTETNVYYRESVLEELQERIDGTIAAGNYEPFYVDGEEVIAAVITNDKATEYSKLCMGTGNTKAPINSPHGLSLLGYFKGNDSQENMYAAYDRENGIGPQIDNIKELTVTINGETKTLKVKWFVVGDFKFLNEIAGLNSNSCSFPCWNCEQKPETTYAELNMGFTAPERKMGINVAKSQIRQPLFKSIPFEYYIPPILHITLGPGTQLFEALCERARKLDNTGLQTKDIPASLTDEKSRKKWEESFKKIESLKETLARLHLQKSIFTENNEEPPVSCQSRKCVAEREGLMLNVNNMYEINCYCYQCQAYFHKCCLYNGQCPHCVKFPTPKQCKDVIDQDVKNIEKEVKQFSKSMKEEEEKIADIMSKFKLGSLGQNVEKTLEKYGGSRKSQA</sequence>
<evidence type="ECO:0000256" key="1">
    <source>
        <dbReference type="SAM" id="Coils"/>
    </source>
</evidence>
<reference evidence="4" key="1">
    <citation type="submission" date="2022-11" db="UniProtKB">
        <authorList>
            <consortium name="WormBaseParasite"/>
        </authorList>
    </citation>
    <scope>IDENTIFICATION</scope>
</reference>
<organism evidence="3 4">
    <name type="scientific">Panagrolaimus superbus</name>
    <dbReference type="NCBI Taxonomy" id="310955"/>
    <lineage>
        <taxon>Eukaryota</taxon>
        <taxon>Metazoa</taxon>
        <taxon>Ecdysozoa</taxon>
        <taxon>Nematoda</taxon>
        <taxon>Chromadorea</taxon>
        <taxon>Rhabditida</taxon>
        <taxon>Tylenchina</taxon>
        <taxon>Panagrolaimomorpha</taxon>
        <taxon>Panagrolaimoidea</taxon>
        <taxon>Panagrolaimidae</taxon>
        <taxon>Panagrolaimus</taxon>
    </lineage>
</organism>
<protein>
    <submittedName>
        <fullName evidence="4">Uncharacterized protein</fullName>
    </submittedName>
</protein>
<feature type="region of interest" description="Disordered" evidence="2">
    <location>
        <begin position="19"/>
        <end position="126"/>
    </location>
</feature>
<evidence type="ECO:0000256" key="2">
    <source>
        <dbReference type="SAM" id="MobiDB-lite"/>
    </source>
</evidence>
<keyword evidence="3" id="KW-1185">Reference proteome</keyword>
<feature type="compositionally biased region" description="Basic and acidic residues" evidence="2">
    <location>
        <begin position="217"/>
        <end position="241"/>
    </location>
</feature>
<feature type="compositionally biased region" description="Polar residues" evidence="2">
    <location>
        <begin position="41"/>
        <end position="52"/>
    </location>
</feature>